<protein>
    <submittedName>
        <fullName evidence="7">ATP-dependent helicase HrpB</fullName>
    </submittedName>
</protein>
<feature type="domain" description="Helicase C-terminal" evidence="6">
    <location>
        <begin position="208"/>
        <end position="376"/>
    </location>
</feature>
<keyword evidence="2" id="KW-0378">Hydrolase</keyword>
<dbReference type="PIRSF" id="PIRSF005496">
    <property type="entry name" value="ATP_hel_hrpB"/>
    <property type="match status" value="1"/>
</dbReference>
<dbReference type="Gene3D" id="1.20.120.1080">
    <property type="match status" value="1"/>
</dbReference>
<reference evidence="7 8" key="1">
    <citation type="submission" date="2020-07" db="EMBL/GenBank/DDBJ databases">
        <title>Roseicoccus Jingziensis gen. nov., sp. nov., isolated from coastal seawater.</title>
        <authorList>
            <person name="Feng X."/>
        </authorList>
    </citation>
    <scope>NUCLEOTIDE SEQUENCE [LARGE SCALE GENOMIC DNA]</scope>
    <source>
        <strain evidence="7 8">N1E253</strain>
    </source>
</reference>
<evidence type="ECO:0000256" key="4">
    <source>
        <dbReference type="ARBA" id="ARBA00022840"/>
    </source>
</evidence>
<evidence type="ECO:0000259" key="6">
    <source>
        <dbReference type="PROSITE" id="PS51194"/>
    </source>
</evidence>
<dbReference type="CDD" id="cd18791">
    <property type="entry name" value="SF2_C_RHA"/>
    <property type="match status" value="1"/>
</dbReference>
<dbReference type="PROSITE" id="PS51194">
    <property type="entry name" value="HELICASE_CTER"/>
    <property type="match status" value="1"/>
</dbReference>
<evidence type="ECO:0000313" key="7">
    <source>
        <dbReference type="EMBL" id="NWK57404.1"/>
    </source>
</evidence>
<dbReference type="InterPro" id="IPR014001">
    <property type="entry name" value="Helicase_ATP-bd"/>
</dbReference>
<dbReference type="GO" id="GO:0005524">
    <property type="term" value="F:ATP binding"/>
    <property type="evidence" value="ECO:0007669"/>
    <property type="project" value="UniProtKB-KW"/>
</dbReference>
<dbReference type="Pfam" id="PF04408">
    <property type="entry name" value="WHD_HA2"/>
    <property type="match status" value="1"/>
</dbReference>
<dbReference type="SMART" id="SM00490">
    <property type="entry name" value="HELICc"/>
    <property type="match status" value="1"/>
</dbReference>
<dbReference type="EMBL" id="JACBAZ010000011">
    <property type="protein sequence ID" value="NWK57404.1"/>
    <property type="molecule type" value="Genomic_DNA"/>
</dbReference>
<dbReference type="CDD" id="cd17990">
    <property type="entry name" value="DEXHc_HrpB"/>
    <property type="match status" value="1"/>
</dbReference>
<dbReference type="GO" id="GO:0003676">
    <property type="term" value="F:nucleic acid binding"/>
    <property type="evidence" value="ECO:0007669"/>
    <property type="project" value="InterPro"/>
</dbReference>
<dbReference type="PANTHER" id="PTHR43519:SF1">
    <property type="entry name" value="ATP-DEPENDENT RNA HELICASE HRPB"/>
    <property type="match status" value="1"/>
</dbReference>
<dbReference type="SMART" id="SM00847">
    <property type="entry name" value="HA2"/>
    <property type="match status" value="1"/>
</dbReference>
<dbReference type="PROSITE" id="PS51192">
    <property type="entry name" value="HELICASE_ATP_BIND_1"/>
    <property type="match status" value="1"/>
</dbReference>
<dbReference type="InterPro" id="IPR001650">
    <property type="entry name" value="Helicase_C-like"/>
</dbReference>
<dbReference type="Pfam" id="PF00270">
    <property type="entry name" value="DEAD"/>
    <property type="match status" value="1"/>
</dbReference>
<gene>
    <name evidence="7" type="primary">hrpB</name>
    <name evidence="7" type="ORF">HW115_17425</name>
</gene>
<keyword evidence="3 7" id="KW-0347">Helicase</keyword>
<dbReference type="InterPro" id="IPR007502">
    <property type="entry name" value="Helicase-assoc_dom"/>
</dbReference>
<dbReference type="NCBIfam" id="TIGR01970">
    <property type="entry name" value="DEAH_box_HrpB"/>
    <property type="match status" value="1"/>
</dbReference>
<sequence>MDLPVLEIRNKLLDALGGIGRILLRAPTGSGKSTCVPPMLLDGGKVDGLIVVVQPRRIAARMLARRVAGMRGGRPGGEVGHVVRFDKCMGKETRIVYVTDGVLQRWLQDDPELSHVGAVIFDEFHERRIASDVALARCLNLQEGARPELKVVVMSATLEVSGLKEYLDPCDVLLAEGRAYPVEIHYSGAPQMVGRSGKDAVWERVSNAVQQAVKREDAGHILVFLPGVHEIRRSIELIERSSWSRGWEVCPLYSGLSPKLQDEAVAPSRSGGRPRIIVSTNVAETSLTIDGVRTVIDAGQARVARYDPVRGIDTLMVEKISKASADQRAGRAGRTAPGRCLRLWSEADHARREAFDLPEIRRVDLTEPVLSLMSAGVDDVASFRWLDAPDRHGLEVAEALLQQLGALDHDGRVTSDGRKMAGFALHPRYARLLLAGNEHGCVAEAGFIAAAMQAEGLFMRGRDARGREEFSEPDDGCDFVSEWRAFQLARDMRYDPRVCSQNSILARGARELGQALDQLERTARRHGMDWREIDFDRRSHELSRVMLLAFSDRLAVRLGDATLACRVVGGRRGQLDKHSSVKSAQAFVATEMTEVEGKDVTVYLNRCAEVHLEELRGLFPHDVLEHDGAFYDPVSRRVVRKRELRFRDLVLESKEGGGGPSHDAARLLAERVAAGELKLKNWDQSVERWIGRLVSLSRWLPEMGLPGFSEDDKLMVLEEVCQGAKSYKEIKNRELMPVLKHWLSEGQQQVLDAYAPLEVSLSNGRKAKVRYSVDGAPWIAMKMQFLYDVTELPEIAQGRVKLLVHLLAPNQRPWQVTDDLAGFWERGYPQMKKDLAGRYPKHEWR</sequence>
<dbReference type="PANTHER" id="PTHR43519">
    <property type="entry name" value="ATP-DEPENDENT RNA HELICASE HRPB"/>
    <property type="match status" value="1"/>
</dbReference>
<dbReference type="GO" id="GO:0004386">
    <property type="term" value="F:helicase activity"/>
    <property type="evidence" value="ECO:0007669"/>
    <property type="project" value="UniProtKB-KW"/>
</dbReference>
<evidence type="ECO:0000256" key="1">
    <source>
        <dbReference type="ARBA" id="ARBA00022741"/>
    </source>
</evidence>
<dbReference type="SUPFAM" id="SSF52540">
    <property type="entry name" value="P-loop containing nucleoside triphosphate hydrolases"/>
    <property type="match status" value="1"/>
</dbReference>
<accession>A0A851GT19</accession>
<dbReference type="InterPro" id="IPR011545">
    <property type="entry name" value="DEAD/DEAH_box_helicase_dom"/>
</dbReference>
<evidence type="ECO:0000256" key="2">
    <source>
        <dbReference type="ARBA" id="ARBA00022801"/>
    </source>
</evidence>
<feature type="domain" description="Helicase ATP-binding" evidence="5">
    <location>
        <begin position="13"/>
        <end position="176"/>
    </location>
</feature>
<dbReference type="InterPro" id="IPR010225">
    <property type="entry name" value="HrpB"/>
</dbReference>
<dbReference type="Proteomes" id="UP000557872">
    <property type="component" value="Unassembled WGS sequence"/>
</dbReference>
<organism evidence="7 8">
    <name type="scientific">Oceaniferula marina</name>
    <dbReference type="NCBI Taxonomy" id="2748318"/>
    <lineage>
        <taxon>Bacteria</taxon>
        <taxon>Pseudomonadati</taxon>
        <taxon>Verrucomicrobiota</taxon>
        <taxon>Verrucomicrobiia</taxon>
        <taxon>Verrucomicrobiales</taxon>
        <taxon>Verrucomicrobiaceae</taxon>
        <taxon>Oceaniferula</taxon>
    </lineage>
</organism>
<dbReference type="Pfam" id="PF08482">
    <property type="entry name" value="HrpB_C"/>
    <property type="match status" value="1"/>
</dbReference>
<evidence type="ECO:0000313" key="8">
    <source>
        <dbReference type="Proteomes" id="UP000557872"/>
    </source>
</evidence>
<dbReference type="SMART" id="SM00487">
    <property type="entry name" value="DEXDc"/>
    <property type="match status" value="1"/>
</dbReference>
<dbReference type="Gene3D" id="3.40.50.300">
    <property type="entry name" value="P-loop containing nucleotide triphosphate hydrolases"/>
    <property type="match status" value="2"/>
</dbReference>
<dbReference type="InterPro" id="IPR048333">
    <property type="entry name" value="HA2_WH"/>
</dbReference>
<comment type="caution">
    <text evidence="7">The sequence shown here is derived from an EMBL/GenBank/DDBJ whole genome shotgun (WGS) entry which is preliminary data.</text>
</comment>
<keyword evidence="8" id="KW-1185">Reference proteome</keyword>
<name>A0A851GT19_9BACT</name>
<proteinExistence type="predicted"/>
<dbReference type="Pfam" id="PF00271">
    <property type="entry name" value="Helicase_C"/>
    <property type="match status" value="1"/>
</dbReference>
<dbReference type="Pfam" id="PF21010">
    <property type="entry name" value="HA2_C"/>
    <property type="match status" value="1"/>
</dbReference>
<dbReference type="GO" id="GO:0016787">
    <property type="term" value="F:hydrolase activity"/>
    <property type="evidence" value="ECO:0007669"/>
    <property type="project" value="UniProtKB-KW"/>
</dbReference>
<dbReference type="InterPro" id="IPR049614">
    <property type="entry name" value="HrpB_DEXH"/>
</dbReference>
<dbReference type="InterPro" id="IPR013689">
    <property type="entry name" value="RNA_helicase_ATP-dep_HrpB_C"/>
</dbReference>
<dbReference type="AlphaFoldDB" id="A0A851GT19"/>
<dbReference type="InterPro" id="IPR027417">
    <property type="entry name" value="P-loop_NTPase"/>
</dbReference>
<keyword evidence="4" id="KW-0067">ATP-binding</keyword>
<evidence type="ECO:0000259" key="5">
    <source>
        <dbReference type="PROSITE" id="PS51192"/>
    </source>
</evidence>
<evidence type="ECO:0000256" key="3">
    <source>
        <dbReference type="ARBA" id="ARBA00022806"/>
    </source>
</evidence>
<keyword evidence="1" id="KW-0547">Nucleotide-binding</keyword>